<dbReference type="NCBIfam" id="NF003921">
    <property type="entry name" value="PRK05443.2-2"/>
    <property type="match status" value="1"/>
</dbReference>
<dbReference type="Pfam" id="PF17941">
    <property type="entry name" value="PP_kinase_C_1"/>
    <property type="match status" value="1"/>
</dbReference>
<dbReference type="InterPro" id="IPR003414">
    <property type="entry name" value="PP_kinase"/>
</dbReference>
<evidence type="ECO:0000256" key="7">
    <source>
        <dbReference type="ARBA" id="ARBA00022840"/>
    </source>
</evidence>
<dbReference type="NCBIfam" id="TIGR03705">
    <property type="entry name" value="poly_P_kin"/>
    <property type="match status" value="1"/>
</dbReference>
<proteinExistence type="inferred from homology"/>
<keyword evidence="4" id="KW-0479">Metal-binding</keyword>
<dbReference type="EMBL" id="LNQE01000513">
    <property type="protein sequence ID" value="KUG26198.1"/>
    <property type="molecule type" value="Genomic_DNA"/>
</dbReference>
<organism evidence="13">
    <name type="scientific">hydrocarbon metagenome</name>
    <dbReference type="NCBI Taxonomy" id="938273"/>
    <lineage>
        <taxon>unclassified sequences</taxon>
        <taxon>metagenomes</taxon>
        <taxon>ecological metagenomes</taxon>
    </lineage>
</organism>
<feature type="domain" description="Polyphosphate kinase N-terminal" evidence="10">
    <location>
        <begin position="17"/>
        <end position="122"/>
    </location>
</feature>
<dbReference type="SUPFAM" id="SSF143724">
    <property type="entry name" value="PHP14-like"/>
    <property type="match status" value="1"/>
</dbReference>
<dbReference type="Gene3D" id="1.20.58.310">
    <property type="entry name" value="Polyphosphate kinase N-terminal domain"/>
    <property type="match status" value="1"/>
</dbReference>
<feature type="domain" description="Polyphosphate kinase C-terminal" evidence="11">
    <location>
        <begin position="518"/>
        <end position="677"/>
    </location>
</feature>
<feature type="domain" description="Polyphosphate kinase middle" evidence="9">
    <location>
        <begin position="131"/>
        <end position="318"/>
    </location>
</feature>
<accession>A0A0W8FZ92</accession>
<reference evidence="13" key="1">
    <citation type="journal article" date="2015" name="Proc. Natl. Acad. Sci. U.S.A.">
        <title>Networks of energetic and metabolic interactions define dynamics in microbial communities.</title>
        <authorList>
            <person name="Embree M."/>
            <person name="Liu J.K."/>
            <person name="Al-Bassam M.M."/>
            <person name="Zengler K."/>
        </authorList>
    </citation>
    <scope>NUCLEOTIDE SEQUENCE</scope>
</reference>
<dbReference type="GO" id="GO:0046872">
    <property type="term" value="F:metal ion binding"/>
    <property type="evidence" value="ECO:0007669"/>
    <property type="project" value="UniProtKB-KW"/>
</dbReference>
<evidence type="ECO:0000259" key="11">
    <source>
        <dbReference type="Pfam" id="PF13090"/>
    </source>
</evidence>
<dbReference type="PANTHER" id="PTHR30218">
    <property type="entry name" value="POLYPHOSPHATE KINASE"/>
    <property type="match status" value="1"/>
</dbReference>
<dbReference type="InterPro" id="IPR025200">
    <property type="entry name" value="PPK_C_dom2"/>
</dbReference>
<evidence type="ECO:0000256" key="5">
    <source>
        <dbReference type="ARBA" id="ARBA00022741"/>
    </source>
</evidence>
<evidence type="ECO:0000256" key="3">
    <source>
        <dbReference type="ARBA" id="ARBA00022679"/>
    </source>
</evidence>
<dbReference type="GO" id="GO:0005524">
    <property type="term" value="F:ATP binding"/>
    <property type="evidence" value="ECO:0007669"/>
    <property type="project" value="UniProtKB-KW"/>
</dbReference>
<dbReference type="HAMAP" id="MF_00347">
    <property type="entry name" value="Polyphosphate_kinase"/>
    <property type="match status" value="1"/>
</dbReference>
<dbReference type="CDD" id="cd09165">
    <property type="entry name" value="PLDc_PaPPK1_C1_like"/>
    <property type="match status" value="1"/>
</dbReference>
<dbReference type="NCBIfam" id="NF003917">
    <property type="entry name" value="PRK05443.1-1"/>
    <property type="match status" value="1"/>
</dbReference>
<dbReference type="InterPro" id="IPR024953">
    <property type="entry name" value="PP_kinase_middle"/>
</dbReference>
<name>A0A0W8FZ92_9ZZZZ</name>
<keyword evidence="6 13" id="KW-0418">Kinase</keyword>
<evidence type="ECO:0000259" key="9">
    <source>
        <dbReference type="Pfam" id="PF02503"/>
    </source>
</evidence>
<dbReference type="GO" id="GO:0009358">
    <property type="term" value="C:polyphosphate kinase complex"/>
    <property type="evidence" value="ECO:0007669"/>
    <property type="project" value="InterPro"/>
</dbReference>
<dbReference type="NCBIfam" id="NF003918">
    <property type="entry name" value="PRK05443.1-2"/>
    <property type="match status" value="1"/>
</dbReference>
<dbReference type="PANTHER" id="PTHR30218:SF0">
    <property type="entry name" value="POLYPHOSPHATE KINASE"/>
    <property type="match status" value="1"/>
</dbReference>
<evidence type="ECO:0000256" key="8">
    <source>
        <dbReference type="ARBA" id="ARBA00022842"/>
    </source>
</evidence>
<keyword evidence="7" id="KW-0067">ATP-binding</keyword>
<evidence type="ECO:0000256" key="6">
    <source>
        <dbReference type="ARBA" id="ARBA00022777"/>
    </source>
</evidence>
<dbReference type="SUPFAM" id="SSF56024">
    <property type="entry name" value="Phospholipase D/nuclease"/>
    <property type="match status" value="2"/>
</dbReference>
<dbReference type="Pfam" id="PF13090">
    <property type="entry name" value="PP_kinase_C"/>
    <property type="match status" value="1"/>
</dbReference>
<keyword evidence="5" id="KW-0547">Nucleotide-binding</keyword>
<dbReference type="InterPro" id="IPR036832">
    <property type="entry name" value="PPK_N_dom_sf"/>
</dbReference>
<keyword evidence="2" id="KW-0597">Phosphoprotein</keyword>
<dbReference type="InterPro" id="IPR036830">
    <property type="entry name" value="PP_kinase_middle_dom_sf"/>
</dbReference>
<dbReference type="EC" id="2.7.4.1" evidence="1"/>
<evidence type="ECO:0000313" key="13">
    <source>
        <dbReference type="EMBL" id="KUG26198.1"/>
    </source>
</evidence>
<dbReference type="AlphaFoldDB" id="A0A0W8FZ92"/>
<dbReference type="SUPFAM" id="SSF140356">
    <property type="entry name" value="PPK N-terminal domain-like"/>
    <property type="match status" value="1"/>
</dbReference>
<sequence>MRLTKENLKKYYRHDNFINRDLSWVEFNRRVLEEALNPDLPLLDKIKFVSIFFSNLDEFYMIRVAGIKDQIVAKISEPTIDGLTPVEEIKFIEKEVRPMINTIYDLWENQIVPELSENNVHIMNIDKLNKEEQRYLSEYFNKEIYPVLTPLAFDPGRPFPYISNLSLSFAVLIKKSNGVKHFARVKVPGILPRLIKIDDIIKPTKKSTNGQFSIKYVWLDDLIKKNIQTLFPGLEILEAQRFRITRDTDMEIQEDEADDLLEVIEENIRQRRFGSVVRLEVEKDMPEFMLQTLIENLEITSDDLHIIDGPLGLSKVMMLYDLPLHHLKEKPFHPAIPQEFEEKDENIFAILSKGDTYLHHPYDSFTPVIDFVKQASKDPDVLAIKQTLYRVGANSPIVKYLIEAAERGKQVAVLVELKARFDEENNIFWARELEKAGVHVVYGLVGLKTHCKMTMVVRKEIDGVKRYVHLGTGNYNPSTAKLYTDIGLFTTHPEICADVSEVFNFLTGYSEQKKYKHLFVSPINTRQSFLKLIEREIENVSNGHKGRLIFKMNSIVDPMLIASLYEASKRGVIIDLIIRGICCLIPQTPGLSDNIRVTSIVGRFLEHSRAFYFFNNGSEEIYLSSADLMPRNLDRRVEVTFPVYDEKIKKEIIDKLLLAGIKDNQKARVMLPSGKYVFNIPVVGEEKINLQEYLMNDASGKVHKIVRREKVKKN</sequence>
<feature type="domain" description="Polyphosphate kinase C-terminal" evidence="12">
    <location>
        <begin position="346"/>
        <end position="511"/>
    </location>
</feature>
<dbReference type="GO" id="GO:0008976">
    <property type="term" value="F:polyphosphate kinase activity"/>
    <property type="evidence" value="ECO:0007669"/>
    <property type="project" value="UniProtKB-EC"/>
</dbReference>
<keyword evidence="8" id="KW-0460">Magnesium</keyword>
<comment type="caution">
    <text evidence="13">The sequence shown here is derived from an EMBL/GenBank/DDBJ whole genome shotgun (WGS) entry which is preliminary data.</text>
</comment>
<dbReference type="CDD" id="cd09168">
    <property type="entry name" value="PLDc_PaPPK1_C2_like"/>
    <property type="match status" value="1"/>
</dbReference>
<dbReference type="FunFam" id="3.30.870.10:FF:000001">
    <property type="entry name" value="Polyphosphate kinase"/>
    <property type="match status" value="1"/>
</dbReference>
<evidence type="ECO:0000259" key="12">
    <source>
        <dbReference type="Pfam" id="PF17941"/>
    </source>
</evidence>
<protein>
    <recommendedName>
        <fullName evidence="1">ATP-polyphosphate phosphotransferase</fullName>
        <ecNumber evidence="1">2.7.4.1</ecNumber>
    </recommendedName>
</protein>
<evidence type="ECO:0000256" key="4">
    <source>
        <dbReference type="ARBA" id="ARBA00022723"/>
    </source>
</evidence>
<dbReference type="Gene3D" id="3.30.1840.10">
    <property type="entry name" value="Polyphosphate kinase middle domain"/>
    <property type="match status" value="1"/>
</dbReference>
<evidence type="ECO:0000259" key="10">
    <source>
        <dbReference type="Pfam" id="PF13089"/>
    </source>
</evidence>
<dbReference type="PIRSF" id="PIRSF015589">
    <property type="entry name" value="PP_kinase"/>
    <property type="match status" value="1"/>
</dbReference>
<dbReference type="GO" id="GO:0006799">
    <property type="term" value="P:polyphosphate biosynthetic process"/>
    <property type="evidence" value="ECO:0007669"/>
    <property type="project" value="InterPro"/>
</dbReference>
<evidence type="ECO:0000256" key="1">
    <source>
        <dbReference type="ARBA" id="ARBA00012960"/>
    </source>
</evidence>
<dbReference type="Gene3D" id="3.30.870.10">
    <property type="entry name" value="Endonuclease Chain A"/>
    <property type="match status" value="2"/>
</dbReference>
<dbReference type="Pfam" id="PF13089">
    <property type="entry name" value="PP_kinase_N"/>
    <property type="match status" value="1"/>
</dbReference>
<keyword evidence="3 13" id="KW-0808">Transferase</keyword>
<dbReference type="InterPro" id="IPR025198">
    <property type="entry name" value="PPK_N_dom"/>
</dbReference>
<dbReference type="InterPro" id="IPR041108">
    <property type="entry name" value="PP_kinase_C_1"/>
</dbReference>
<dbReference type="Pfam" id="PF02503">
    <property type="entry name" value="PP_kinase"/>
    <property type="match status" value="1"/>
</dbReference>
<gene>
    <name evidence="13" type="ORF">ASZ90_003967</name>
</gene>
<evidence type="ECO:0000256" key="2">
    <source>
        <dbReference type="ARBA" id="ARBA00022553"/>
    </source>
</evidence>